<organism evidence="1 2">
    <name type="scientific">uncultured phage cr7_1</name>
    <dbReference type="NCBI Taxonomy" id="2772086"/>
    <lineage>
        <taxon>Viruses</taxon>
        <taxon>Duplodnaviria</taxon>
        <taxon>Heunggongvirae</taxon>
        <taxon>Uroviricota</taxon>
        <taxon>Caudoviricetes</taxon>
        <taxon>Crassvirales</taxon>
        <taxon>Suoliviridae</taxon>
        <taxon>Oafivirinae</taxon>
        <taxon>Burzaovirus</taxon>
        <taxon>Burzaovirus coli</taxon>
    </lineage>
</organism>
<keyword evidence="2" id="KW-1185">Reference proteome</keyword>
<sequence>MYDEPVAVPIIDLLDSSMMSLYISAAREQYNLAVLDLKEFAKEFGELYGPNANVNKEFYDITRGAVNKGLDYLYLNGIDPVRSAEGRAYIAKIIRERPYAEIANLKAQNESMKTYLRYRAEAMRNGTYDPDFEKFVLGGKTLESWDPSTDGMWTREAPSKYSSLKDWTSNLFDNMLLEYDDEATKKTGGMYQVYSKSPKKMLLILDANIKDMIKSDLGRYYLDMYGGDIDSLKDDIINRNREYTLIDRRPDQVLIHLDDQRFLANEAAKNRAFQKGLAVLKYKLDQDDAIPKAQLSGSGANGQQSPLLWSTRSERTSLRLKNNQVMTNLFDTMQRASKYWQNRANNTKLSVAYRKLGRDHAAWWNNAIKLAKVNPNSLMKNGLVQIDEYGQYLPSRRLLNADGYASYTNVGTFNDPKKLALAADKQYSGYMYKPTGGSAEHKVLLNKFAGTEKPLQFELMQNKHLAVNLKDSNLRYSPIRRINVTGNKRLRYATTMRKFDRWLKSGSAGRGALVNEDLNAGWIPGKHKLFDIAGHVTITGKQFSEFCVSIGATSNNDKARIASELGLDAFDAASKPVTKKEKVGSATYYLVPMTRTIQNNGAFKIRDINTDINKLEFGSSNAFKMANDAQNSSLMIG</sequence>
<reference evidence="1 2" key="1">
    <citation type="submission" date="2020-07" db="EMBL/GenBank/DDBJ databases">
        <title>Taxonomic proposal: Crassvirales, a new order of highly abundant and diverse bacterial viruses.</title>
        <authorList>
            <person name="Shkoporov A.N."/>
            <person name="Stockdale S.R."/>
            <person name="Guerin E."/>
            <person name="Ross R.P."/>
            <person name="Hill C."/>
        </authorList>
    </citation>
    <scope>NUCLEOTIDE SEQUENCE [LARGE SCALE GENOMIC DNA]</scope>
</reference>
<protein>
    <submittedName>
        <fullName evidence="1">Uncharacterized protein</fullName>
    </submittedName>
</protein>
<dbReference type="EMBL" id="MT774402">
    <property type="protein sequence ID" value="QOR57325.1"/>
    <property type="molecule type" value="Genomic_DNA"/>
</dbReference>
<name>A0A7M1RSB2_9CAUD</name>
<proteinExistence type="predicted"/>
<dbReference type="Proteomes" id="UP000593599">
    <property type="component" value="Segment"/>
</dbReference>
<dbReference type="GeneID" id="65131262"/>
<dbReference type="KEGG" id="vg:65131262"/>
<evidence type="ECO:0000313" key="2">
    <source>
        <dbReference type="Proteomes" id="UP000593599"/>
    </source>
</evidence>
<evidence type="ECO:0000313" key="1">
    <source>
        <dbReference type="EMBL" id="QOR57325.1"/>
    </source>
</evidence>
<dbReference type="RefSeq" id="YP_010112777.1">
    <property type="nucleotide sequence ID" value="NC_055895.1"/>
</dbReference>
<accession>A0A7M1RSB2</accession>